<dbReference type="GO" id="GO:0005694">
    <property type="term" value="C:chromosome"/>
    <property type="evidence" value="ECO:0007669"/>
    <property type="project" value="TreeGrafter"/>
</dbReference>
<dbReference type="SUPFAM" id="SSF52540">
    <property type="entry name" value="P-loop containing nucleoside triphosphate hydrolases"/>
    <property type="match status" value="1"/>
</dbReference>
<organism evidence="6 7">
    <name type="scientific">Desmophyllum pertusum</name>
    <dbReference type="NCBI Taxonomy" id="174260"/>
    <lineage>
        <taxon>Eukaryota</taxon>
        <taxon>Metazoa</taxon>
        <taxon>Cnidaria</taxon>
        <taxon>Anthozoa</taxon>
        <taxon>Hexacorallia</taxon>
        <taxon>Scleractinia</taxon>
        <taxon>Caryophylliina</taxon>
        <taxon>Caryophylliidae</taxon>
        <taxon>Desmophyllum</taxon>
    </lineage>
</organism>
<dbReference type="PANTHER" id="PTHR13710">
    <property type="entry name" value="DNA HELICASE RECQ FAMILY MEMBER"/>
    <property type="match status" value="1"/>
</dbReference>
<dbReference type="GO" id="GO:0005737">
    <property type="term" value="C:cytoplasm"/>
    <property type="evidence" value="ECO:0007669"/>
    <property type="project" value="TreeGrafter"/>
</dbReference>
<proteinExistence type="inferred from homology"/>
<keyword evidence="3" id="KW-0413">Isomerase</keyword>
<dbReference type="Proteomes" id="UP001163046">
    <property type="component" value="Unassembled WGS sequence"/>
</dbReference>
<dbReference type="GO" id="GO:0005524">
    <property type="term" value="F:ATP binding"/>
    <property type="evidence" value="ECO:0007669"/>
    <property type="project" value="InterPro"/>
</dbReference>
<name>A0A9W9YUS9_9CNID</name>
<dbReference type="InterPro" id="IPR011545">
    <property type="entry name" value="DEAD/DEAH_box_helicase_dom"/>
</dbReference>
<dbReference type="GO" id="GO:0043138">
    <property type="term" value="F:3'-5' DNA helicase activity"/>
    <property type="evidence" value="ECO:0007669"/>
    <property type="project" value="TreeGrafter"/>
</dbReference>
<dbReference type="PANTHER" id="PTHR13710:SF153">
    <property type="entry name" value="RECQ-LIKE DNA HELICASE BLM"/>
    <property type="match status" value="1"/>
</dbReference>
<evidence type="ECO:0000313" key="6">
    <source>
        <dbReference type="EMBL" id="KAJ7369741.1"/>
    </source>
</evidence>
<accession>A0A9W9YUS9</accession>
<evidence type="ECO:0000256" key="3">
    <source>
        <dbReference type="ARBA" id="ARBA00023235"/>
    </source>
</evidence>
<keyword evidence="2" id="KW-0238">DNA-binding</keyword>
<dbReference type="GO" id="GO:0009378">
    <property type="term" value="F:four-way junction helicase activity"/>
    <property type="evidence" value="ECO:0007669"/>
    <property type="project" value="TreeGrafter"/>
</dbReference>
<keyword evidence="4" id="KW-0539">Nucleus</keyword>
<evidence type="ECO:0000256" key="4">
    <source>
        <dbReference type="ARBA" id="ARBA00023242"/>
    </source>
</evidence>
<gene>
    <name evidence="6" type="ORF">OS493_036772</name>
</gene>
<dbReference type="GO" id="GO:0000724">
    <property type="term" value="P:double-strand break repair via homologous recombination"/>
    <property type="evidence" value="ECO:0007669"/>
    <property type="project" value="TreeGrafter"/>
</dbReference>
<evidence type="ECO:0000259" key="5">
    <source>
        <dbReference type="Pfam" id="PF00270"/>
    </source>
</evidence>
<dbReference type="Pfam" id="PF00270">
    <property type="entry name" value="DEAD"/>
    <property type="match status" value="1"/>
</dbReference>
<dbReference type="OrthoDB" id="5969215at2759"/>
<feature type="domain" description="DEAD/DEAH-box helicase" evidence="5">
    <location>
        <begin position="29"/>
        <end position="95"/>
    </location>
</feature>
<keyword evidence="7" id="KW-1185">Reference proteome</keyword>
<protein>
    <recommendedName>
        <fullName evidence="5">DEAD/DEAH-box helicase domain-containing protein</fullName>
    </recommendedName>
</protein>
<reference evidence="6" key="1">
    <citation type="submission" date="2023-01" db="EMBL/GenBank/DDBJ databases">
        <title>Genome assembly of the deep-sea coral Lophelia pertusa.</title>
        <authorList>
            <person name="Herrera S."/>
            <person name="Cordes E."/>
        </authorList>
    </citation>
    <scope>NUCLEOTIDE SEQUENCE</scope>
    <source>
        <strain evidence="6">USNM1676648</strain>
        <tissue evidence="6">Polyp</tissue>
    </source>
</reference>
<dbReference type="Gene3D" id="3.40.50.300">
    <property type="entry name" value="P-loop containing nucleotide triphosphate hydrolases"/>
    <property type="match status" value="1"/>
</dbReference>
<dbReference type="InterPro" id="IPR027417">
    <property type="entry name" value="P-loop_NTPase"/>
</dbReference>
<evidence type="ECO:0000256" key="1">
    <source>
        <dbReference type="ARBA" id="ARBA00005446"/>
    </source>
</evidence>
<dbReference type="AlphaFoldDB" id="A0A9W9YUS9"/>
<sequence length="101" mass="11203">MANVQENIDKALKTLNINRETRKIILKEEQETAVKELLSGNDVMAILPTGFGKSIIYTIFGLAKQELRSATTCVLIISPLKSLIEDQIAEMTSLNCTNPPR</sequence>
<evidence type="ECO:0000313" key="7">
    <source>
        <dbReference type="Proteomes" id="UP001163046"/>
    </source>
</evidence>
<dbReference type="GO" id="GO:0005634">
    <property type="term" value="C:nucleus"/>
    <property type="evidence" value="ECO:0007669"/>
    <property type="project" value="TreeGrafter"/>
</dbReference>
<evidence type="ECO:0000256" key="2">
    <source>
        <dbReference type="ARBA" id="ARBA00023125"/>
    </source>
</evidence>
<comment type="caution">
    <text evidence="6">The sequence shown here is derived from an EMBL/GenBank/DDBJ whole genome shotgun (WGS) entry which is preliminary data.</text>
</comment>
<dbReference type="GO" id="GO:0003677">
    <property type="term" value="F:DNA binding"/>
    <property type="evidence" value="ECO:0007669"/>
    <property type="project" value="UniProtKB-KW"/>
</dbReference>
<comment type="similarity">
    <text evidence="1">Belongs to the helicase family. RecQ subfamily.</text>
</comment>
<dbReference type="EMBL" id="MU826889">
    <property type="protein sequence ID" value="KAJ7369741.1"/>
    <property type="molecule type" value="Genomic_DNA"/>
</dbReference>